<dbReference type="GeneID" id="66950783"/>
<dbReference type="EMBL" id="NBYY01000003">
    <property type="protein sequence ID" value="PCS24108.1"/>
    <property type="molecule type" value="Genomic_DNA"/>
</dbReference>
<dbReference type="AlphaFoldDB" id="A0A2A5T7K7"/>
<evidence type="ECO:0000313" key="1">
    <source>
        <dbReference type="EMBL" id="PCS24108.1"/>
    </source>
</evidence>
<dbReference type="OrthoDB" id="5918339at2"/>
<proteinExistence type="predicted"/>
<evidence type="ECO:0000313" key="2">
    <source>
        <dbReference type="Proteomes" id="UP000219020"/>
    </source>
</evidence>
<gene>
    <name evidence="1" type="ORF">BTN49_0102</name>
</gene>
<sequence>MSNKLIILDLFFVIEKLLPGKRTVALFRKNTKHLPVTTLTLSHCDSASALLLALFKYCMNYVAFSHGTPLSDDYSIDGKNNQLQLATQILAGFIRGSYWWVEHYLEIYREDWSKVQKEQWLKDLKLLVQAIIGIGNCRKAEWLIKNRSAIKVLTYSSHITPFLQHYD</sequence>
<organism evidence="1 2">
    <name type="scientific">Candidatus Enterovibrio escicola</name>
    <dbReference type="NCBI Taxonomy" id="1927127"/>
    <lineage>
        <taxon>Bacteria</taxon>
        <taxon>Pseudomonadati</taxon>
        <taxon>Pseudomonadota</taxon>
        <taxon>Gammaproteobacteria</taxon>
        <taxon>Vibrionales</taxon>
        <taxon>Vibrionaceae</taxon>
        <taxon>Enterovibrio</taxon>
    </lineage>
</organism>
<keyword evidence="2" id="KW-1185">Reference proteome</keyword>
<comment type="caution">
    <text evidence="1">The sequence shown here is derived from an EMBL/GenBank/DDBJ whole genome shotgun (WGS) entry which is preliminary data.</text>
</comment>
<accession>A0A2A5T7K7</accession>
<reference evidence="2" key="1">
    <citation type="submission" date="2017-04" db="EMBL/GenBank/DDBJ databases">
        <title>Genome evolution of the luminous symbionts of deep sea anglerfish.</title>
        <authorList>
            <person name="Hendry T.A."/>
        </authorList>
    </citation>
    <scope>NUCLEOTIDE SEQUENCE [LARGE SCALE GENOMIC DNA]</scope>
</reference>
<protein>
    <submittedName>
        <fullName evidence="1">Uncharacterized protein</fullName>
    </submittedName>
</protein>
<name>A0A2A5T7K7_9GAMM</name>
<dbReference type="Proteomes" id="UP000219020">
    <property type="component" value="Unassembled WGS sequence"/>
</dbReference>
<dbReference type="RefSeq" id="WP_097355653.1">
    <property type="nucleotide sequence ID" value="NZ_CAWNJE010000012.1"/>
</dbReference>